<name>A0A194QV92_PAPMA</name>
<accession>A0A194QV92</accession>
<feature type="chain" id="PRO_5008264649" evidence="2">
    <location>
        <begin position="20"/>
        <end position="151"/>
    </location>
</feature>
<protein>
    <submittedName>
        <fullName evidence="3">Uncharacterized protein</fullName>
    </submittedName>
</protein>
<organism evidence="3 4">
    <name type="scientific">Papilio machaon</name>
    <name type="common">Old World swallowtail butterfly</name>
    <dbReference type="NCBI Taxonomy" id="76193"/>
    <lineage>
        <taxon>Eukaryota</taxon>
        <taxon>Metazoa</taxon>
        <taxon>Ecdysozoa</taxon>
        <taxon>Arthropoda</taxon>
        <taxon>Hexapoda</taxon>
        <taxon>Insecta</taxon>
        <taxon>Pterygota</taxon>
        <taxon>Neoptera</taxon>
        <taxon>Endopterygota</taxon>
        <taxon>Lepidoptera</taxon>
        <taxon>Glossata</taxon>
        <taxon>Ditrysia</taxon>
        <taxon>Papilionoidea</taxon>
        <taxon>Papilionidae</taxon>
        <taxon>Papilioninae</taxon>
        <taxon>Papilio</taxon>
    </lineage>
</organism>
<feature type="signal peptide" evidence="2">
    <location>
        <begin position="1"/>
        <end position="19"/>
    </location>
</feature>
<feature type="compositionally biased region" description="Polar residues" evidence="1">
    <location>
        <begin position="128"/>
        <end position="137"/>
    </location>
</feature>
<sequence>MAGRAVLFAFLTLVAYSTADVQNDLTRIKRSPHYCDYPPPPPPITPPPPPPPPPQKPPRFFWYHESPIMPAFPRHAPLQWQAFIQPQHTNERHIQNEAQNSQSDVGFDKSQFGNNEEPPCEKCGKKNTAVSNAQSETGDAVAIAISKGSNQ</sequence>
<gene>
    <name evidence="3" type="ORF">RR48_08904</name>
</gene>
<feature type="region of interest" description="Disordered" evidence="1">
    <location>
        <begin position="32"/>
        <end position="61"/>
    </location>
</feature>
<dbReference type="InParanoid" id="A0A194QV92"/>
<feature type="compositionally biased region" description="Pro residues" evidence="1">
    <location>
        <begin position="37"/>
        <end position="57"/>
    </location>
</feature>
<dbReference type="EMBL" id="KQ461103">
    <property type="protein sequence ID" value="KPJ09453.1"/>
    <property type="molecule type" value="Genomic_DNA"/>
</dbReference>
<proteinExistence type="predicted"/>
<dbReference type="Proteomes" id="UP000053240">
    <property type="component" value="Unassembled WGS sequence"/>
</dbReference>
<dbReference type="KEGG" id="pmac:106716913"/>
<feature type="region of interest" description="Disordered" evidence="1">
    <location>
        <begin position="84"/>
        <end position="139"/>
    </location>
</feature>
<reference evidence="3 4" key="1">
    <citation type="journal article" date="2015" name="Nat. Commun.">
        <title>Outbred genome sequencing and CRISPR/Cas9 gene editing in butterflies.</title>
        <authorList>
            <person name="Li X."/>
            <person name="Fan D."/>
            <person name="Zhang W."/>
            <person name="Liu G."/>
            <person name="Zhang L."/>
            <person name="Zhao L."/>
            <person name="Fang X."/>
            <person name="Chen L."/>
            <person name="Dong Y."/>
            <person name="Chen Y."/>
            <person name="Ding Y."/>
            <person name="Zhao R."/>
            <person name="Feng M."/>
            <person name="Zhu Y."/>
            <person name="Feng Y."/>
            <person name="Jiang X."/>
            <person name="Zhu D."/>
            <person name="Xiang H."/>
            <person name="Feng X."/>
            <person name="Li S."/>
            <person name="Wang J."/>
            <person name="Zhang G."/>
            <person name="Kronforst M.R."/>
            <person name="Wang W."/>
        </authorList>
    </citation>
    <scope>NUCLEOTIDE SEQUENCE [LARGE SCALE GENOMIC DNA]</scope>
    <source>
        <strain evidence="3">Ya'a_city_454_Pm</strain>
        <tissue evidence="3">Whole body</tissue>
    </source>
</reference>
<evidence type="ECO:0000256" key="2">
    <source>
        <dbReference type="SAM" id="SignalP"/>
    </source>
</evidence>
<evidence type="ECO:0000313" key="4">
    <source>
        <dbReference type="Proteomes" id="UP000053240"/>
    </source>
</evidence>
<evidence type="ECO:0000256" key="1">
    <source>
        <dbReference type="SAM" id="MobiDB-lite"/>
    </source>
</evidence>
<dbReference type="AlphaFoldDB" id="A0A194QV92"/>
<evidence type="ECO:0000313" key="3">
    <source>
        <dbReference type="EMBL" id="KPJ09453.1"/>
    </source>
</evidence>
<keyword evidence="4" id="KW-1185">Reference proteome</keyword>
<keyword evidence="2" id="KW-0732">Signal</keyword>